<evidence type="ECO:0000256" key="5">
    <source>
        <dbReference type="RuleBase" id="RU003512"/>
    </source>
</evidence>
<sequence>MILKDIFNNKGCLKTLPIQVGPARALRKLLAVPAVAVSLAFGITACSTFSTADDTPDIVVTTNILGDVVEQLVGDSADVHVLMKPNADPHSFGVSAHDAAVMENADLIVANGLGLEEGLQSNVDNAKSQGVPVLEVGEHIGAIEYSPGVPDPHFWTDPARMITATKVIEAELIKELDPSLTESITNSAQQYREELKSLDEEVAELLTSVAPDNRKLITNHNVFGYLAKRFDYTVIGTIIPGGTTLAAPSASDLNDISTAIEDNNVPAIFTDTSSPQRLAEVLASNAGIDVQVVSVFTESLTDSDGEAPTYISMQKINAQRIASTLS</sequence>
<dbReference type="GO" id="GO:0007155">
    <property type="term" value="P:cell adhesion"/>
    <property type="evidence" value="ECO:0007669"/>
    <property type="project" value="InterPro"/>
</dbReference>
<keyword evidence="8" id="KW-1185">Reference proteome</keyword>
<accession>A0A160PQ10</accession>
<dbReference type="PANTHER" id="PTHR42953">
    <property type="entry name" value="HIGH-AFFINITY ZINC UPTAKE SYSTEM PROTEIN ZNUA-RELATED"/>
    <property type="match status" value="1"/>
</dbReference>
<evidence type="ECO:0000256" key="3">
    <source>
        <dbReference type="ARBA" id="ARBA00022723"/>
    </source>
</evidence>
<dbReference type="InterPro" id="IPR006129">
    <property type="entry name" value="AdhesinB"/>
</dbReference>
<dbReference type="PANTHER" id="PTHR42953:SF1">
    <property type="entry name" value="METAL-BINDING PROTEIN HI_0362-RELATED"/>
    <property type="match status" value="1"/>
</dbReference>
<dbReference type="GO" id="GO:0030001">
    <property type="term" value="P:metal ion transport"/>
    <property type="evidence" value="ECO:0007669"/>
    <property type="project" value="InterPro"/>
</dbReference>
<dbReference type="Pfam" id="PF01297">
    <property type="entry name" value="ZnuA"/>
    <property type="match status" value="1"/>
</dbReference>
<evidence type="ECO:0000313" key="7">
    <source>
        <dbReference type="EMBL" id="BAU94280.1"/>
    </source>
</evidence>
<dbReference type="SUPFAM" id="SSF53807">
    <property type="entry name" value="Helical backbone' metal receptor"/>
    <property type="match status" value="1"/>
</dbReference>
<evidence type="ECO:0000256" key="1">
    <source>
        <dbReference type="ARBA" id="ARBA00004196"/>
    </source>
</evidence>
<feature type="coiled-coil region" evidence="6">
    <location>
        <begin position="181"/>
        <end position="208"/>
    </location>
</feature>
<keyword evidence="3" id="KW-0479">Metal-binding</keyword>
<evidence type="ECO:0000256" key="4">
    <source>
        <dbReference type="ARBA" id="ARBA00022729"/>
    </source>
</evidence>
<dbReference type="Proteomes" id="UP000218244">
    <property type="component" value="Chromosome"/>
</dbReference>
<dbReference type="GO" id="GO:0030313">
    <property type="term" value="C:cell envelope"/>
    <property type="evidence" value="ECO:0007669"/>
    <property type="project" value="UniProtKB-SubCell"/>
</dbReference>
<evidence type="ECO:0000256" key="6">
    <source>
        <dbReference type="SAM" id="Coils"/>
    </source>
</evidence>
<dbReference type="PRINTS" id="PR00691">
    <property type="entry name" value="ADHESINB"/>
</dbReference>
<dbReference type="PRINTS" id="PR00690">
    <property type="entry name" value="ADHESNFAMILY"/>
</dbReference>
<keyword evidence="4" id="KW-0732">Signal</keyword>
<organism evidence="7 8">
    <name type="scientific">Corynebacterium suranareeae</name>
    <dbReference type="NCBI Taxonomy" id="2506452"/>
    <lineage>
        <taxon>Bacteria</taxon>
        <taxon>Bacillati</taxon>
        <taxon>Actinomycetota</taxon>
        <taxon>Actinomycetes</taxon>
        <taxon>Mycobacteriales</taxon>
        <taxon>Corynebacteriaceae</taxon>
        <taxon>Corynebacterium</taxon>
    </lineage>
</organism>
<name>A0A160PQ10_9CORY</name>
<dbReference type="InterPro" id="IPR006127">
    <property type="entry name" value="ZnuA-like"/>
</dbReference>
<dbReference type="Gene3D" id="3.40.50.1980">
    <property type="entry name" value="Nitrogenase molybdenum iron protein domain"/>
    <property type="match status" value="2"/>
</dbReference>
<dbReference type="EMBL" id="AP017369">
    <property type="protein sequence ID" value="BAU94280.1"/>
    <property type="molecule type" value="Genomic_DNA"/>
</dbReference>
<dbReference type="InterPro" id="IPR050492">
    <property type="entry name" value="Bact_metal-bind_prot9"/>
</dbReference>
<comment type="subcellular location">
    <subcellularLocation>
        <location evidence="1">Cell envelope</location>
    </subcellularLocation>
</comment>
<dbReference type="AlphaFoldDB" id="A0A160PQ10"/>
<dbReference type="KEGG" id="csur:N24_0018"/>
<dbReference type="GO" id="GO:0046872">
    <property type="term" value="F:metal ion binding"/>
    <property type="evidence" value="ECO:0007669"/>
    <property type="project" value="UniProtKB-KW"/>
</dbReference>
<evidence type="ECO:0000313" key="8">
    <source>
        <dbReference type="Proteomes" id="UP000218244"/>
    </source>
</evidence>
<keyword evidence="2 5" id="KW-0813">Transport</keyword>
<dbReference type="InterPro" id="IPR006128">
    <property type="entry name" value="Lipoprotein_PsaA-like"/>
</dbReference>
<gene>
    <name evidence="7" type="ORF">N24_0018</name>
</gene>
<dbReference type="RefSeq" id="WP_096453259.1">
    <property type="nucleotide sequence ID" value="NZ_AP017369.1"/>
</dbReference>
<evidence type="ECO:0000256" key="2">
    <source>
        <dbReference type="ARBA" id="ARBA00022448"/>
    </source>
</evidence>
<keyword evidence="6" id="KW-0175">Coiled coil</keyword>
<proteinExistence type="inferred from homology"/>
<comment type="similarity">
    <text evidence="5">Belongs to the bacterial solute-binding protein 9 family.</text>
</comment>
<reference evidence="7 8" key="1">
    <citation type="submission" date="2016-02" db="EMBL/GenBank/DDBJ databases">
        <title>Corynebacterium glutamicum N24 whole genome sequencing project.</title>
        <authorList>
            <person name="Matsutani M."/>
            <person name="Nangtapong N."/>
            <person name="Yakushi T."/>
            <person name="Matsushita K."/>
        </authorList>
    </citation>
    <scope>NUCLEOTIDE SEQUENCE [LARGE SCALE GENOMIC DNA]</scope>
    <source>
        <strain evidence="7 8">N24</strain>
    </source>
</reference>
<protein>
    <submittedName>
        <fullName evidence="7">Metal ABC transporter substrate-binding protein</fullName>
    </submittedName>
</protein>